<dbReference type="EMBL" id="JAAKGU010000004">
    <property type="protein sequence ID" value="NGM82833.1"/>
    <property type="molecule type" value="Genomic_DNA"/>
</dbReference>
<evidence type="ECO:0000313" key="4">
    <source>
        <dbReference type="Proteomes" id="UP000480151"/>
    </source>
</evidence>
<keyword evidence="4" id="KW-1185">Reference proteome</keyword>
<sequence>MRRKLINCSLRFALPAVAAGMLLSGLFLSVNAEDGSAPDDFPQTPAEAREYINRDMSELYNKPNYYPPETSKGKLREDLLQKRIDSREYTFEMVYGASHGEPLVHKGNMYPYSGYNLNGDSVSAEGVPWYAGWSGTKIQDFDMVKEPWDDPGVIRAYNPKKSKFNAYSAPSNKYLASSGGTFEQAIITGLNLEYGGKTYSEFIYNNMNSQYKDRVVYDFNATPTKGGSWVDYVQIIQPPTFLSWGSGRIYIGNPGGNITYLGIPIAPFMLQVDDLSATFENFPSGAVAGDSVTVGVRVNSTFDGERTTDFVWQIKDSSGKTVPANYKGHAETASGNLKIPGNNERMLYASFIMPEGNVSVKFTVNSGKFPEEDIYTNNTVSLALKEVQPMPAAKGKFDLDYDVLSKKIRFPLANGEAIQANLILPGSSHWNGNATGALDVDNDSPNLLRSFTVLNNPPVNEAGSTITRKPTIEAKLLRTDFGDNPLGGSWLNLSNAYTPRVKNGTVSYSGDVSRDYIRTYRTCKTVTDSSGNRDRECETHEENGSTSAPFSPGKDDITVNAFVYNGRKDVPAKEFEDKIENNTKDDLGKKLLWTSEPYKIKTIRWMAHEDESGSLFDWTDVNGQYEREFTQQASGKLVWKSEQTMANAYSQGREAARRMTNNKSDYDKAVFATDRELQGYDYPIKSGYYFNPAGIYTFTLETVTFKPTDDDTKDHKDLVDAVIDSFRYESNLVYINNNKESVNLLNEPLGRSGNSVVPKPAALNVKNAKGVNALQLIAVEDRSTDNSRYTKEVEEVYHSQNRDNIDETHAFWKNILEGYSQSSTKGSFDSFKYREFVKDGQHMYRITETTTVSITVNPNNTPLYTDARMADGNYYVKAWIADVELSSSSNAYRKLGKLGGVKPLDEIRVTVKGSMYDDLNN</sequence>
<protein>
    <submittedName>
        <fullName evidence="3">Uncharacterized protein</fullName>
    </submittedName>
</protein>
<evidence type="ECO:0000256" key="1">
    <source>
        <dbReference type="SAM" id="MobiDB-lite"/>
    </source>
</evidence>
<gene>
    <name evidence="3" type="ORF">G5B47_10450</name>
</gene>
<name>A0A6M1PLW2_9BACL</name>
<feature type="compositionally biased region" description="Basic and acidic residues" evidence="1">
    <location>
        <begin position="531"/>
        <end position="543"/>
    </location>
</feature>
<feature type="chain" id="PRO_5026792884" evidence="2">
    <location>
        <begin position="33"/>
        <end position="921"/>
    </location>
</feature>
<dbReference type="RefSeq" id="WP_165097633.1">
    <property type="nucleotide sequence ID" value="NZ_JAAKGU010000004.1"/>
</dbReference>
<reference evidence="3 4" key="1">
    <citation type="submission" date="2020-02" db="EMBL/GenBank/DDBJ databases">
        <authorList>
            <person name="Gao J."/>
            <person name="Sun J."/>
        </authorList>
    </citation>
    <scope>NUCLEOTIDE SEQUENCE [LARGE SCALE GENOMIC DNA]</scope>
    <source>
        <strain evidence="3 4">7124</strain>
    </source>
</reference>
<feature type="region of interest" description="Disordered" evidence="1">
    <location>
        <begin position="528"/>
        <end position="552"/>
    </location>
</feature>
<evidence type="ECO:0000313" key="3">
    <source>
        <dbReference type="EMBL" id="NGM82833.1"/>
    </source>
</evidence>
<accession>A0A6M1PLW2</accession>
<dbReference type="Proteomes" id="UP000480151">
    <property type="component" value="Unassembled WGS sequence"/>
</dbReference>
<keyword evidence="2" id="KW-0732">Signal</keyword>
<dbReference type="AlphaFoldDB" id="A0A6M1PLW2"/>
<proteinExistence type="predicted"/>
<organism evidence="3 4">
    <name type="scientific">Paenibacillus apii</name>
    <dbReference type="NCBI Taxonomy" id="1850370"/>
    <lineage>
        <taxon>Bacteria</taxon>
        <taxon>Bacillati</taxon>
        <taxon>Bacillota</taxon>
        <taxon>Bacilli</taxon>
        <taxon>Bacillales</taxon>
        <taxon>Paenibacillaceae</taxon>
        <taxon>Paenibacillus</taxon>
    </lineage>
</organism>
<feature type="signal peptide" evidence="2">
    <location>
        <begin position="1"/>
        <end position="32"/>
    </location>
</feature>
<comment type="caution">
    <text evidence="3">The sequence shown here is derived from an EMBL/GenBank/DDBJ whole genome shotgun (WGS) entry which is preliminary data.</text>
</comment>
<evidence type="ECO:0000256" key="2">
    <source>
        <dbReference type="SAM" id="SignalP"/>
    </source>
</evidence>